<dbReference type="Gene3D" id="3.40.50.1240">
    <property type="entry name" value="Phosphoglycerate mutase-like"/>
    <property type="match status" value="1"/>
</dbReference>
<dbReference type="InterPro" id="IPR013078">
    <property type="entry name" value="His_Pase_superF_clade-1"/>
</dbReference>
<evidence type="ECO:0000313" key="4">
    <source>
        <dbReference type="EMBL" id="RBP99958.1"/>
    </source>
</evidence>
<evidence type="ECO:0000313" key="5">
    <source>
        <dbReference type="Proteomes" id="UP000252345"/>
    </source>
</evidence>
<dbReference type="GO" id="GO:0045820">
    <property type="term" value="P:negative regulation of glycolytic process"/>
    <property type="evidence" value="ECO:0007669"/>
    <property type="project" value="TreeGrafter"/>
</dbReference>
<dbReference type="PANTHER" id="PTHR46517">
    <property type="entry name" value="FRUCTOSE-2,6-BISPHOSPHATASE TIGAR"/>
    <property type="match status" value="1"/>
</dbReference>
<keyword evidence="1" id="KW-0378">Hydrolase</keyword>
<protein>
    <submittedName>
        <fullName evidence="4">Histidine phosphatase family protein</fullName>
    </submittedName>
</protein>
<feature type="active site" description="Proton donor/acceptor" evidence="2">
    <location>
        <position position="100"/>
    </location>
</feature>
<proteinExistence type="predicted"/>
<dbReference type="PROSITE" id="PS00175">
    <property type="entry name" value="PG_MUTASE"/>
    <property type="match status" value="1"/>
</dbReference>
<dbReference type="InterPro" id="IPR001345">
    <property type="entry name" value="PG/BPGM_mutase_AS"/>
</dbReference>
<name>A0A366KFI0_9BIFI</name>
<evidence type="ECO:0000256" key="1">
    <source>
        <dbReference type="ARBA" id="ARBA00022801"/>
    </source>
</evidence>
<dbReference type="CDD" id="cd07067">
    <property type="entry name" value="HP_PGM_like"/>
    <property type="match status" value="1"/>
</dbReference>
<sequence length="252" mass="27828">MRENGPMTAEHASPHPVTIYLTRHGETTANAMHLMQGWSDFPLTRKGVEGTKQLGRGLAGIRFEAAWAGMLTRQWRTCRNALDYSGNAQVEVGVDPDLREANFGSYEGHPSSELMRTVFGDRNYSRLAQARAELGWDAAARLQDRIAELDGRDALGMDLDADDRAETSAQVAGRMTTALTRIGREREEAGGGNVLVVSSGSSIEMFLLTIKQDREPIPPFHNNSVTRVIYRHGSFEIDGEIASTEYFERGLA</sequence>
<keyword evidence="5" id="KW-1185">Reference proteome</keyword>
<dbReference type="Pfam" id="PF00300">
    <property type="entry name" value="His_Phos_1"/>
    <property type="match status" value="1"/>
</dbReference>
<dbReference type="GO" id="GO:0004331">
    <property type="term" value="F:fructose-2,6-bisphosphate 2-phosphatase activity"/>
    <property type="evidence" value="ECO:0007669"/>
    <property type="project" value="TreeGrafter"/>
</dbReference>
<dbReference type="SMART" id="SM00855">
    <property type="entry name" value="PGAM"/>
    <property type="match status" value="1"/>
</dbReference>
<dbReference type="InterPro" id="IPR029033">
    <property type="entry name" value="His_PPase_superfam"/>
</dbReference>
<dbReference type="Proteomes" id="UP000252345">
    <property type="component" value="Unassembled WGS sequence"/>
</dbReference>
<evidence type="ECO:0000256" key="3">
    <source>
        <dbReference type="PIRSR" id="PIRSR613078-2"/>
    </source>
</evidence>
<dbReference type="GO" id="GO:0043456">
    <property type="term" value="P:regulation of pentose-phosphate shunt"/>
    <property type="evidence" value="ECO:0007669"/>
    <property type="project" value="TreeGrafter"/>
</dbReference>
<dbReference type="AlphaFoldDB" id="A0A366KFI0"/>
<dbReference type="PANTHER" id="PTHR46517:SF1">
    <property type="entry name" value="FRUCTOSE-2,6-BISPHOSPHATASE TIGAR"/>
    <property type="match status" value="1"/>
</dbReference>
<feature type="active site" description="Tele-phosphohistidine intermediate" evidence="2">
    <location>
        <position position="24"/>
    </location>
</feature>
<dbReference type="EMBL" id="PDCH01000001">
    <property type="protein sequence ID" value="RBP99958.1"/>
    <property type="molecule type" value="Genomic_DNA"/>
</dbReference>
<accession>A0A366KFI0</accession>
<dbReference type="GO" id="GO:0005829">
    <property type="term" value="C:cytosol"/>
    <property type="evidence" value="ECO:0007669"/>
    <property type="project" value="TreeGrafter"/>
</dbReference>
<gene>
    <name evidence="4" type="ORF">CRD59_00355</name>
</gene>
<evidence type="ECO:0000256" key="2">
    <source>
        <dbReference type="PIRSR" id="PIRSR613078-1"/>
    </source>
</evidence>
<reference evidence="4 5" key="1">
    <citation type="submission" date="2017-10" db="EMBL/GenBank/DDBJ databases">
        <title>Bifidobacterium xylocopum sp. nov. and Bifidobacterium aemilianum sp. nov., from the carpenter bee (Xylocopa violacea) digestive tract.</title>
        <authorList>
            <person name="Alberoni D."/>
            <person name="Baffoni L."/>
            <person name="Di Gioia D."/>
            <person name="Gaggia F."/>
            <person name="Biavati B."/>
        </authorList>
    </citation>
    <scope>NUCLEOTIDE SEQUENCE [LARGE SCALE GENOMIC DNA]</scope>
    <source>
        <strain evidence="4 5">XV2</strain>
    </source>
</reference>
<feature type="binding site" evidence="3">
    <location>
        <position position="73"/>
    </location>
    <ligand>
        <name>substrate</name>
    </ligand>
</feature>
<feature type="binding site" evidence="3">
    <location>
        <begin position="23"/>
        <end position="30"/>
    </location>
    <ligand>
        <name>substrate</name>
    </ligand>
</feature>
<organism evidence="4 5">
    <name type="scientific">Bifidobacterium xylocopae</name>
    <dbReference type="NCBI Taxonomy" id="2493119"/>
    <lineage>
        <taxon>Bacteria</taxon>
        <taxon>Bacillati</taxon>
        <taxon>Actinomycetota</taxon>
        <taxon>Actinomycetes</taxon>
        <taxon>Bifidobacteriales</taxon>
        <taxon>Bifidobacteriaceae</taxon>
        <taxon>Bifidobacterium</taxon>
    </lineage>
</organism>
<dbReference type="SUPFAM" id="SSF53254">
    <property type="entry name" value="Phosphoglycerate mutase-like"/>
    <property type="match status" value="1"/>
</dbReference>
<dbReference type="InterPro" id="IPR051695">
    <property type="entry name" value="Phosphoglycerate_Mutase"/>
</dbReference>
<comment type="caution">
    <text evidence="4">The sequence shown here is derived from an EMBL/GenBank/DDBJ whole genome shotgun (WGS) entry which is preliminary data.</text>
</comment>